<name>A0A0B4DD71_PSEPS</name>
<protein>
    <recommendedName>
        <fullName evidence="3">Transcriptional regulator, AbiEi antitoxin, Type IV TA system</fullName>
    </recommendedName>
</protein>
<dbReference type="RefSeq" id="WP_043452261.1">
    <property type="nucleotide sequence ID" value="NZ_JWTB01000019.1"/>
</dbReference>
<evidence type="ECO:0000313" key="1">
    <source>
        <dbReference type="EMBL" id="KIC66697.1"/>
    </source>
</evidence>
<reference evidence="1 2" key="1">
    <citation type="submission" date="2014-12" db="EMBL/GenBank/DDBJ databases">
        <title>Genome sequencing of Arthrobacter phenanthrenivorans SWC37.</title>
        <authorList>
            <person name="Tan P.W."/>
            <person name="Chan K.-G."/>
        </authorList>
    </citation>
    <scope>NUCLEOTIDE SEQUENCE [LARGE SCALE GENOMIC DNA]</scope>
    <source>
        <strain evidence="1 2">SWC37</strain>
    </source>
</reference>
<gene>
    <name evidence="1" type="ORF">RM50_09780</name>
</gene>
<dbReference type="OrthoDB" id="5517693at2"/>
<evidence type="ECO:0008006" key="3">
    <source>
        <dbReference type="Google" id="ProtNLM"/>
    </source>
</evidence>
<organism evidence="1 2">
    <name type="scientific">Pseudarthrobacter phenanthrenivorans</name>
    <name type="common">Arthrobacter phenanthrenivorans</name>
    <dbReference type="NCBI Taxonomy" id="361575"/>
    <lineage>
        <taxon>Bacteria</taxon>
        <taxon>Bacillati</taxon>
        <taxon>Actinomycetota</taxon>
        <taxon>Actinomycetes</taxon>
        <taxon>Micrococcales</taxon>
        <taxon>Micrococcaceae</taxon>
        <taxon>Pseudarthrobacter</taxon>
    </lineage>
</organism>
<proteinExistence type="predicted"/>
<comment type="caution">
    <text evidence="1">The sequence shown here is derived from an EMBL/GenBank/DDBJ whole genome shotgun (WGS) entry which is preliminary data.</text>
</comment>
<dbReference type="EMBL" id="JWTB01000019">
    <property type="protein sequence ID" value="KIC66697.1"/>
    <property type="molecule type" value="Genomic_DNA"/>
</dbReference>
<sequence>MADLPPLLLSRDRILHGLTPKDLSKRVRSGGLVRIRHGVYIDGPTWRAMLPWDQYRLRVQAAAETFESPTIFARDSAASVFGIPTIGQDQPVRALTLKNDGGRSRAGVRRHFAARAGLQVVRCEGLLVTDRIRTVLDLAAFCPFAEAVVPLDHVLRPDPVRQLPALSKAELEEGIGSIYSAAAARRIRTALAFADPASGSAGESWSRGLIHAAGFEAPVLQHRFTDASGLVGYADFYWERSRVVGEFDGEEKYVKDGYLKGLTASQAVVAEKNRENRIRALGINVVRWDWADLRVPGALERRLAAAGVDRRRARSAAIDAQNRL</sequence>
<accession>A0A0B4DD71</accession>
<dbReference type="Proteomes" id="UP000031196">
    <property type="component" value="Unassembled WGS sequence"/>
</dbReference>
<evidence type="ECO:0000313" key="2">
    <source>
        <dbReference type="Proteomes" id="UP000031196"/>
    </source>
</evidence>
<dbReference type="AlphaFoldDB" id="A0A0B4DD71"/>